<dbReference type="EMBL" id="MU394376">
    <property type="protein sequence ID" value="KAI6082192.1"/>
    <property type="molecule type" value="Genomic_DNA"/>
</dbReference>
<protein>
    <submittedName>
        <fullName evidence="1">Uncharacterized protein</fullName>
    </submittedName>
</protein>
<keyword evidence="2" id="KW-1185">Reference proteome</keyword>
<sequence>MPSLFGSHTRGSLRDSRDLPPVQLSNPAREFVSSRVEINNPRKSDVTGVGNSHSEIDDSRKDLSAKETDDSSRQNKEEEGEEDEDAHCKQFAEVLQTFEDDLPSKYKTRFNLHGKHNWGEVIEEASIAEMKYRKKADKESPFGRVRGFFRSLQKKSPILDSWLELLPEESEYASLICGGFKIILRAAARMDEIKEFMVKAMATIPEEVESAQLMIDYNQDLDTSRRLYRKVSSLYYSVFGILEHIINWYGQRSAARHFKAILQQSIYEKELEDKVNDFKAAVLAVKDQANLYGFRRLNDIYHGVNDIYTGGLAMQKILLSLEEALRSNPRLHPQTGQPLPVQYFQPQPPRRKAISRQSMCESILRYEPTVPVEDLTAIMHRGSDLNLKEQDRIVYVIESQVLRNWLLSPKNSILLVRENTEDVNSSASAMSFVAAHVIQSTQQAHKSRLLCLYWFAGQHRNVRVDADANVHAIMRSLIGQLLYLHGGFDLYFIKRSTALAIRERNELKVLCDVFDELVYQLPEKTVLFCVVDWLACLEYHHREGVQYLLDRLRAVARHGGSGKGSSLFKLLLTHAGGAFRAAAATFDGPGEVLDVPEEGDGNRMGFNKLMWDVKVSSKIDRLAARPKR</sequence>
<reference evidence="1 2" key="1">
    <citation type="journal article" date="2022" name="New Phytol.">
        <title>Ecological generalism drives hyperdiversity of secondary metabolite gene clusters in xylarialean endophytes.</title>
        <authorList>
            <person name="Franco M.E.E."/>
            <person name="Wisecaver J.H."/>
            <person name="Arnold A.E."/>
            <person name="Ju Y.M."/>
            <person name="Slot J.C."/>
            <person name="Ahrendt S."/>
            <person name="Moore L.P."/>
            <person name="Eastman K.E."/>
            <person name="Scott K."/>
            <person name="Konkel Z."/>
            <person name="Mondo S.J."/>
            <person name="Kuo A."/>
            <person name="Hayes R.D."/>
            <person name="Haridas S."/>
            <person name="Andreopoulos B."/>
            <person name="Riley R."/>
            <person name="LaButti K."/>
            <person name="Pangilinan J."/>
            <person name="Lipzen A."/>
            <person name="Amirebrahimi M."/>
            <person name="Yan J."/>
            <person name="Adam C."/>
            <person name="Keymanesh K."/>
            <person name="Ng V."/>
            <person name="Louie K."/>
            <person name="Northen T."/>
            <person name="Drula E."/>
            <person name="Henrissat B."/>
            <person name="Hsieh H.M."/>
            <person name="Youens-Clark K."/>
            <person name="Lutzoni F."/>
            <person name="Miadlikowska J."/>
            <person name="Eastwood D.C."/>
            <person name="Hamelin R.C."/>
            <person name="Grigoriev I.V."/>
            <person name="U'Ren J.M."/>
        </authorList>
    </citation>
    <scope>NUCLEOTIDE SEQUENCE [LARGE SCALE GENOMIC DNA]</scope>
    <source>
        <strain evidence="1 2">ER1909</strain>
    </source>
</reference>
<evidence type="ECO:0000313" key="2">
    <source>
        <dbReference type="Proteomes" id="UP001497680"/>
    </source>
</evidence>
<accession>A0ACC0CPC9</accession>
<proteinExistence type="predicted"/>
<dbReference type="Proteomes" id="UP001497680">
    <property type="component" value="Unassembled WGS sequence"/>
</dbReference>
<organism evidence="1 2">
    <name type="scientific">Hypoxylon rubiginosum</name>
    <dbReference type="NCBI Taxonomy" id="110542"/>
    <lineage>
        <taxon>Eukaryota</taxon>
        <taxon>Fungi</taxon>
        <taxon>Dikarya</taxon>
        <taxon>Ascomycota</taxon>
        <taxon>Pezizomycotina</taxon>
        <taxon>Sordariomycetes</taxon>
        <taxon>Xylariomycetidae</taxon>
        <taxon>Xylariales</taxon>
        <taxon>Hypoxylaceae</taxon>
        <taxon>Hypoxylon</taxon>
    </lineage>
</organism>
<evidence type="ECO:0000313" key="1">
    <source>
        <dbReference type="EMBL" id="KAI6082192.1"/>
    </source>
</evidence>
<comment type="caution">
    <text evidence="1">The sequence shown here is derived from an EMBL/GenBank/DDBJ whole genome shotgun (WGS) entry which is preliminary data.</text>
</comment>
<gene>
    <name evidence="1" type="ORF">F4821DRAFT_247677</name>
</gene>
<name>A0ACC0CPC9_9PEZI</name>